<comment type="caution">
    <text evidence="2">The sequence shown here is derived from an EMBL/GenBank/DDBJ whole genome shotgun (WGS) entry which is preliminary data.</text>
</comment>
<gene>
    <name evidence="2" type="ORF">Rsub_09810</name>
</gene>
<dbReference type="GO" id="GO:0005743">
    <property type="term" value="C:mitochondrial inner membrane"/>
    <property type="evidence" value="ECO:0007669"/>
    <property type="project" value="TreeGrafter"/>
</dbReference>
<accession>A0A2V0PGH8</accession>
<dbReference type="EMBL" id="BDRX01000090">
    <property type="protein sequence ID" value="GBF97013.1"/>
    <property type="molecule type" value="Genomic_DNA"/>
</dbReference>
<feature type="compositionally biased region" description="Gly residues" evidence="1">
    <location>
        <begin position="471"/>
        <end position="489"/>
    </location>
</feature>
<name>A0A2V0PGH8_9CHLO</name>
<feature type="region of interest" description="Disordered" evidence="1">
    <location>
        <begin position="444"/>
        <end position="497"/>
    </location>
</feature>
<proteinExistence type="predicted"/>
<dbReference type="GO" id="GO:1902600">
    <property type="term" value="P:proton transmembrane transport"/>
    <property type="evidence" value="ECO:0007669"/>
    <property type="project" value="TreeGrafter"/>
</dbReference>
<dbReference type="GO" id="GO:0006813">
    <property type="term" value="P:potassium ion transport"/>
    <property type="evidence" value="ECO:0007669"/>
    <property type="project" value="TreeGrafter"/>
</dbReference>
<reference evidence="2 3" key="1">
    <citation type="journal article" date="2018" name="Sci. Rep.">
        <title>Raphidocelis subcapitata (=Pseudokirchneriella subcapitata) provides an insight into genome evolution and environmental adaptations in the Sphaeropleales.</title>
        <authorList>
            <person name="Suzuki S."/>
            <person name="Yamaguchi H."/>
            <person name="Nakajima N."/>
            <person name="Kawachi M."/>
        </authorList>
    </citation>
    <scope>NUCLEOTIDE SEQUENCE [LARGE SCALE GENOMIC DNA]</scope>
    <source>
        <strain evidence="2 3">NIES-35</strain>
    </source>
</reference>
<feature type="compositionally biased region" description="Low complexity" evidence="1">
    <location>
        <begin position="460"/>
        <end position="470"/>
    </location>
</feature>
<feature type="region of interest" description="Disordered" evidence="1">
    <location>
        <begin position="138"/>
        <end position="184"/>
    </location>
</feature>
<feature type="compositionally biased region" description="Basic and acidic residues" evidence="1">
    <location>
        <begin position="78"/>
        <end position="88"/>
    </location>
</feature>
<protein>
    <submittedName>
        <fullName evidence="2">Uncharacterized protein</fullName>
    </submittedName>
</protein>
<dbReference type="PANTHER" id="PTHR28062">
    <property type="entry name" value="K+-H+ EXCHANGE-LIKE PROTEIN"/>
    <property type="match status" value="1"/>
</dbReference>
<sequence>MAAEQQGSGWARWAAGRLGLRPGAVDGAGAGARDDTPPVEFVYGRVSADSSDEEEGPYGAHPPRCSSAPPEAAGSGHAHGDAEADGERGSFSGLAAEGRGGLEGLSEVQRRFGEALAADVESDLRAEAKAAAVRLRSGSGFGGTASEGGGAGPSSSSGSGAPGADAAAEAAAAAGAGSEDDEAGAHAAERRELLIFALPLARGKVVFLPVVPWRQAPEPEKRLRRPRSSGSGGARGLGALRGMLRQRMATVADDATDLWSSLKEAEEGTLKNRIFRVGQRVLDGISAEERLMRGLPRKITRVIIFHPSQVPAASLSSQMSTMTSSYGLAAASRAAAATLLLPLAIGVDLIILPGPQVLTYYTSWEIYRNAQGLRGTQRAAYVTQATGGSDIRVEYVADTRLDAAHDATSSSRDGVMPEEAIGDLVAALKEPSLEEPLRELRRQQLRKTGRAAADSQGRYAPLPAADEPGAAEGGSHGGGGGGSSAGGGSAAKSVPDG</sequence>
<feature type="region of interest" description="Disordered" evidence="1">
    <location>
        <begin position="218"/>
        <end position="237"/>
    </location>
</feature>
<evidence type="ECO:0000313" key="2">
    <source>
        <dbReference type="EMBL" id="GBF97013.1"/>
    </source>
</evidence>
<feature type="region of interest" description="Disordered" evidence="1">
    <location>
        <begin position="21"/>
        <end position="98"/>
    </location>
</feature>
<feature type="compositionally biased region" description="Gly residues" evidence="1">
    <location>
        <begin position="139"/>
        <end position="152"/>
    </location>
</feature>
<evidence type="ECO:0000256" key="1">
    <source>
        <dbReference type="SAM" id="MobiDB-lite"/>
    </source>
</evidence>
<dbReference type="InParanoid" id="A0A2V0PGH8"/>
<dbReference type="AlphaFoldDB" id="A0A2V0PGH8"/>
<dbReference type="OrthoDB" id="5562676at2759"/>
<dbReference type="InterPro" id="IPR018786">
    <property type="entry name" value="Mit_KHE1"/>
</dbReference>
<keyword evidence="3" id="KW-1185">Reference proteome</keyword>
<feature type="compositionally biased region" description="Low complexity" evidence="1">
    <location>
        <begin position="153"/>
        <end position="177"/>
    </location>
</feature>
<dbReference type="Proteomes" id="UP000247498">
    <property type="component" value="Unassembled WGS sequence"/>
</dbReference>
<evidence type="ECO:0000313" key="3">
    <source>
        <dbReference type="Proteomes" id="UP000247498"/>
    </source>
</evidence>
<organism evidence="2 3">
    <name type="scientific">Raphidocelis subcapitata</name>
    <dbReference type="NCBI Taxonomy" id="307507"/>
    <lineage>
        <taxon>Eukaryota</taxon>
        <taxon>Viridiplantae</taxon>
        <taxon>Chlorophyta</taxon>
        <taxon>core chlorophytes</taxon>
        <taxon>Chlorophyceae</taxon>
        <taxon>CS clade</taxon>
        <taxon>Sphaeropleales</taxon>
        <taxon>Selenastraceae</taxon>
        <taxon>Raphidocelis</taxon>
    </lineage>
</organism>
<dbReference type="PANTHER" id="PTHR28062:SF1">
    <property type="entry name" value="TRANSMEMBRANE PROTEIN"/>
    <property type="match status" value="1"/>
</dbReference>
<dbReference type="Pfam" id="PF10173">
    <property type="entry name" value="Mit_KHE1"/>
    <property type="match status" value="1"/>
</dbReference>